<feature type="region of interest" description="Disordered" evidence="1">
    <location>
        <begin position="46"/>
        <end position="93"/>
    </location>
</feature>
<reference evidence="2" key="1">
    <citation type="submission" date="2021-01" db="EMBL/GenBank/DDBJ databases">
        <title>Adiantum capillus-veneris genome.</title>
        <authorList>
            <person name="Fang Y."/>
            <person name="Liao Q."/>
        </authorList>
    </citation>
    <scope>NUCLEOTIDE SEQUENCE</scope>
    <source>
        <strain evidence="2">H3</strain>
        <tissue evidence="2">Leaf</tissue>
    </source>
</reference>
<comment type="caution">
    <text evidence="2">The sequence shown here is derived from an EMBL/GenBank/DDBJ whole genome shotgun (WGS) entry which is preliminary data.</text>
</comment>
<dbReference type="AlphaFoldDB" id="A0A9D4UGK2"/>
<dbReference type="EMBL" id="JABFUD020000017">
    <property type="protein sequence ID" value="KAI5067506.1"/>
    <property type="molecule type" value="Genomic_DNA"/>
</dbReference>
<organism evidence="2 3">
    <name type="scientific">Adiantum capillus-veneris</name>
    <name type="common">Maidenhair fern</name>
    <dbReference type="NCBI Taxonomy" id="13818"/>
    <lineage>
        <taxon>Eukaryota</taxon>
        <taxon>Viridiplantae</taxon>
        <taxon>Streptophyta</taxon>
        <taxon>Embryophyta</taxon>
        <taxon>Tracheophyta</taxon>
        <taxon>Polypodiopsida</taxon>
        <taxon>Polypodiidae</taxon>
        <taxon>Polypodiales</taxon>
        <taxon>Pteridineae</taxon>
        <taxon>Pteridaceae</taxon>
        <taxon>Vittarioideae</taxon>
        <taxon>Adiantum</taxon>
    </lineage>
</organism>
<protein>
    <submittedName>
        <fullName evidence="2">Uncharacterized protein</fullName>
    </submittedName>
</protein>
<evidence type="ECO:0000313" key="2">
    <source>
        <dbReference type="EMBL" id="KAI5067506.1"/>
    </source>
</evidence>
<evidence type="ECO:0000256" key="1">
    <source>
        <dbReference type="SAM" id="MobiDB-lite"/>
    </source>
</evidence>
<gene>
    <name evidence="2" type="ORF">GOP47_0018034</name>
</gene>
<evidence type="ECO:0000313" key="3">
    <source>
        <dbReference type="Proteomes" id="UP000886520"/>
    </source>
</evidence>
<accession>A0A9D4UGK2</accession>
<sequence>MLQTENDEVRQKLETTDRVNVELNDLLVAVIEQAQLAKDDLQKQLDELKSQTSEEHQQSHGPTAMEGIDIENVSDPVDTTIQEAIPVGPLQEP</sequence>
<proteinExistence type="predicted"/>
<feature type="compositionally biased region" description="Basic and acidic residues" evidence="1">
    <location>
        <begin position="46"/>
        <end position="58"/>
    </location>
</feature>
<keyword evidence="3" id="KW-1185">Reference proteome</keyword>
<name>A0A9D4UGK2_ADICA</name>
<dbReference type="Proteomes" id="UP000886520">
    <property type="component" value="Chromosome 17"/>
</dbReference>